<keyword evidence="2 3" id="KW-0040">ANK repeat</keyword>
<sequence length="112" mass="11503">MFLLGAGADICVRNADRATPLHAAASCDATGQCARALLAAGAPIEAVDVDGWTPLHAAAACTNVGAMQELLFAGANQHARDVNGSTPFHLARSAIIKLFYPMQEANTCPPAS</sequence>
<evidence type="ECO:0000313" key="5">
    <source>
        <dbReference type="Proteomes" id="UP001378592"/>
    </source>
</evidence>
<reference evidence="4 5" key="1">
    <citation type="submission" date="2024-03" db="EMBL/GenBank/DDBJ databases">
        <title>The genome assembly and annotation of the cricket Gryllus longicercus Weissman &amp; Gray.</title>
        <authorList>
            <person name="Szrajer S."/>
            <person name="Gray D."/>
            <person name="Ylla G."/>
        </authorList>
    </citation>
    <scope>NUCLEOTIDE SEQUENCE [LARGE SCALE GENOMIC DNA]</scope>
    <source>
        <strain evidence="4">DAG 2021-001</strain>
        <tissue evidence="4">Whole body minus gut</tissue>
    </source>
</reference>
<dbReference type="PROSITE" id="PS50088">
    <property type="entry name" value="ANK_REPEAT"/>
    <property type="match status" value="2"/>
</dbReference>
<dbReference type="Pfam" id="PF12796">
    <property type="entry name" value="Ank_2"/>
    <property type="match status" value="1"/>
</dbReference>
<organism evidence="4 5">
    <name type="scientific">Gryllus longicercus</name>
    <dbReference type="NCBI Taxonomy" id="2509291"/>
    <lineage>
        <taxon>Eukaryota</taxon>
        <taxon>Metazoa</taxon>
        <taxon>Ecdysozoa</taxon>
        <taxon>Arthropoda</taxon>
        <taxon>Hexapoda</taxon>
        <taxon>Insecta</taxon>
        <taxon>Pterygota</taxon>
        <taxon>Neoptera</taxon>
        <taxon>Polyneoptera</taxon>
        <taxon>Orthoptera</taxon>
        <taxon>Ensifera</taxon>
        <taxon>Gryllidea</taxon>
        <taxon>Grylloidea</taxon>
        <taxon>Gryllidae</taxon>
        <taxon>Gryllinae</taxon>
        <taxon>Gryllus</taxon>
    </lineage>
</organism>
<name>A0AAN9VEV6_9ORTH</name>
<keyword evidence="5" id="KW-1185">Reference proteome</keyword>
<protein>
    <submittedName>
        <fullName evidence="4">Uncharacterized protein</fullName>
    </submittedName>
</protein>
<comment type="caution">
    <text evidence="4">The sequence shown here is derived from an EMBL/GenBank/DDBJ whole genome shotgun (WGS) entry which is preliminary data.</text>
</comment>
<proteinExistence type="predicted"/>
<evidence type="ECO:0000256" key="3">
    <source>
        <dbReference type="PROSITE-ProRule" id="PRU00023"/>
    </source>
</evidence>
<dbReference type="SMART" id="SM00248">
    <property type="entry name" value="ANK"/>
    <property type="match status" value="2"/>
</dbReference>
<keyword evidence="1" id="KW-0677">Repeat</keyword>
<evidence type="ECO:0000313" key="4">
    <source>
        <dbReference type="EMBL" id="KAK7793784.1"/>
    </source>
</evidence>
<dbReference type="InterPro" id="IPR036770">
    <property type="entry name" value="Ankyrin_rpt-contain_sf"/>
</dbReference>
<dbReference type="PROSITE" id="PS50297">
    <property type="entry name" value="ANK_REP_REGION"/>
    <property type="match status" value="1"/>
</dbReference>
<dbReference type="SUPFAM" id="SSF48403">
    <property type="entry name" value="Ankyrin repeat"/>
    <property type="match status" value="1"/>
</dbReference>
<dbReference type="Gene3D" id="1.25.40.20">
    <property type="entry name" value="Ankyrin repeat-containing domain"/>
    <property type="match status" value="1"/>
</dbReference>
<feature type="repeat" description="ANK" evidence="3">
    <location>
        <begin position="16"/>
        <end position="49"/>
    </location>
</feature>
<dbReference type="PANTHER" id="PTHR24171">
    <property type="entry name" value="ANKYRIN REPEAT DOMAIN-CONTAINING PROTEIN 39-RELATED"/>
    <property type="match status" value="1"/>
</dbReference>
<evidence type="ECO:0000256" key="2">
    <source>
        <dbReference type="ARBA" id="ARBA00023043"/>
    </source>
</evidence>
<dbReference type="PANTHER" id="PTHR24171:SF9">
    <property type="entry name" value="ANKYRIN REPEAT DOMAIN-CONTAINING PROTEIN 39"/>
    <property type="match status" value="1"/>
</dbReference>
<dbReference type="EMBL" id="JAZDUA010000361">
    <property type="protein sequence ID" value="KAK7793784.1"/>
    <property type="molecule type" value="Genomic_DNA"/>
</dbReference>
<feature type="repeat" description="ANK" evidence="3">
    <location>
        <begin position="50"/>
        <end position="82"/>
    </location>
</feature>
<dbReference type="Proteomes" id="UP001378592">
    <property type="component" value="Unassembled WGS sequence"/>
</dbReference>
<accession>A0AAN9VEV6</accession>
<dbReference type="InterPro" id="IPR002110">
    <property type="entry name" value="Ankyrin_rpt"/>
</dbReference>
<evidence type="ECO:0000256" key="1">
    <source>
        <dbReference type="ARBA" id="ARBA00022737"/>
    </source>
</evidence>
<dbReference type="AlphaFoldDB" id="A0AAN9VEV6"/>
<gene>
    <name evidence="4" type="ORF">R5R35_013039</name>
</gene>